<evidence type="ECO:0000256" key="3">
    <source>
        <dbReference type="ARBA" id="ARBA00022679"/>
    </source>
</evidence>
<keyword evidence="7" id="KW-0862">Zinc</keyword>
<feature type="domain" description="B box-type" evidence="13">
    <location>
        <begin position="135"/>
        <end position="176"/>
    </location>
</feature>
<keyword evidence="2" id="KW-0597">Phosphoprotein</keyword>
<dbReference type="InterPro" id="IPR001258">
    <property type="entry name" value="NHL_repeat"/>
</dbReference>
<keyword evidence="6 8" id="KW-0863">Zinc-finger</keyword>
<comment type="caution">
    <text evidence="14">The sequence shown here is derived from an EMBL/GenBank/DDBJ whole genome shotgun (WGS) entry which is preliminary data.</text>
</comment>
<feature type="repeat" description="NHL" evidence="10">
    <location>
        <begin position="587"/>
        <end position="628"/>
    </location>
</feature>
<organism evidence="14 15">
    <name type="scientific">Dimorphilus gyrociliatus</name>
    <dbReference type="NCBI Taxonomy" id="2664684"/>
    <lineage>
        <taxon>Eukaryota</taxon>
        <taxon>Metazoa</taxon>
        <taxon>Spiralia</taxon>
        <taxon>Lophotrochozoa</taxon>
        <taxon>Annelida</taxon>
        <taxon>Polychaeta</taxon>
        <taxon>Polychaeta incertae sedis</taxon>
        <taxon>Dinophilidae</taxon>
        <taxon>Dimorphilus</taxon>
    </lineage>
</organism>
<dbReference type="PROSITE" id="PS50194">
    <property type="entry name" value="FILAMIN_REPEAT"/>
    <property type="match status" value="1"/>
</dbReference>
<dbReference type="SUPFAM" id="SSF57845">
    <property type="entry name" value="B-box zinc-binding domain"/>
    <property type="match status" value="1"/>
</dbReference>
<dbReference type="CDD" id="cd14960">
    <property type="entry name" value="NHL_TRIM2_like"/>
    <property type="match status" value="1"/>
</dbReference>
<dbReference type="PANTHER" id="PTHR24104:SF57">
    <property type="entry name" value="BEE-MILK PROTEIN"/>
    <property type="match status" value="1"/>
</dbReference>
<dbReference type="PANTHER" id="PTHR24104">
    <property type="entry name" value="E3 UBIQUITIN-PROTEIN LIGASE NHLRC1-RELATED"/>
    <property type="match status" value="1"/>
</dbReference>
<dbReference type="AlphaFoldDB" id="A0A7I8VGZ3"/>
<dbReference type="GO" id="GO:0043161">
    <property type="term" value="P:proteasome-mediated ubiquitin-dependent protein catabolic process"/>
    <property type="evidence" value="ECO:0007669"/>
    <property type="project" value="TreeGrafter"/>
</dbReference>
<feature type="repeat" description="NHL" evidence="10">
    <location>
        <begin position="636"/>
        <end position="675"/>
    </location>
</feature>
<dbReference type="Pfam" id="PF01436">
    <property type="entry name" value="NHL"/>
    <property type="match status" value="4"/>
</dbReference>
<dbReference type="OrthoDB" id="27136at2759"/>
<dbReference type="InterPro" id="IPR001841">
    <property type="entry name" value="Znf_RING"/>
</dbReference>
<gene>
    <name evidence="14" type="ORF">DGYR_LOCUS3734</name>
</gene>
<keyword evidence="4" id="KW-0479">Metal-binding</keyword>
<dbReference type="InterPro" id="IPR018957">
    <property type="entry name" value="Znf_C3HC4_RING-type"/>
</dbReference>
<dbReference type="Pfam" id="PF00630">
    <property type="entry name" value="Filamin"/>
    <property type="match status" value="1"/>
</dbReference>
<evidence type="ECO:0000256" key="7">
    <source>
        <dbReference type="ARBA" id="ARBA00022833"/>
    </source>
</evidence>
<dbReference type="GO" id="GO:0008270">
    <property type="term" value="F:zinc ion binding"/>
    <property type="evidence" value="ECO:0007669"/>
    <property type="project" value="UniProtKB-KW"/>
</dbReference>
<sequence>MRILNQKQWRSAVIYKHWENIEEPYIAWLDNYEQLSFSSNEVNNIESDDDMISSAESEPPRLLSCGICWKTYSQPKILPCLHTFCSNCLMEYLPAESLGITCPVCRHQSILPQNGIEGLPNNNTLINLLSGSINDDQIFCPSHPKNCIELYCNECETAICYECTSAEHDQHEFDTIADAVNDQKKEMVTLVKEAKQRVPEIMQALKTIKKVKDELVENHTTAKRSALATFDLILNRLRQRRDLVLEDIKETFLNKEKALDCQRLALESTLKSVEQCSLLTENAIRSNKAHALLLVKKEVSPEIVSLCRSPLRCCPEENASLEFVAPQLNGLNETLESCGEVRTTTAVASESIAAGCGLRKCCVSKPTVVTVTTKDKQGRRVQRGGAELKATLTEKQTGLERKLPISDLGDGTYEIEYETSIPGPHVLDVTLYGDRLAGMPTIVSSYQQINERASSMSRIPRTATAPVKQRGVKRPSSRSVSMIHRRSDSNLYDDDLKFSIGNKGKNRGEFVNPQGVSSTPSGRILVADSNNQCIQSFGIGGEFKSRFQCSKDRIQRGRPTGIVVGFDGNYLVSDYENRWVACFSPTGNLVKKIGANKLLGPKGVCVTKAGNIAVVDNRACSILIFSSKGKLLYQWGNRGNAEHQLAGPHFIACTNDDLLVISDFHNHCVKVFEQDGTFRFAFGSNGEGNGQFNAPTGLAIDGKGNILVADWGNSRIQIFDSQGSFLSYINTSSDPLYGPQGLCMTSDGLVAVADSGNHCVKVYRYLQ</sequence>
<dbReference type="InterPro" id="IPR017907">
    <property type="entry name" value="Znf_RING_CS"/>
</dbReference>
<dbReference type="InterPro" id="IPR011042">
    <property type="entry name" value="6-blade_b-propeller_TolB-like"/>
</dbReference>
<reference evidence="14 15" key="1">
    <citation type="submission" date="2020-08" db="EMBL/GenBank/DDBJ databases">
        <authorList>
            <person name="Hejnol A."/>
        </authorList>
    </citation>
    <scope>NUCLEOTIDE SEQUENCE [LARGE SCALE GENOMIC DNA]</scope>
</reference>
<keyword evidence="15" id="KW-1185">Reference proteome</keyword>
<protein>
    <submittedName>
        <fullName evidence="14">DgyrCDS3967</fullName>
    </submittedName>
</protein>
<accession>A0A7I8VGZ3</accession>
<dbReference type="Pfam" id="PF00643">
    <property type="entry name" value="zf-B_box"/>
    <property type="match status" value="1"/>
</dbReference>
<dbReference type="InterPro" id="IPR014756">
    <property type="entry name" value="Ig_E-set"/>
</dbReference>
<dbReference type="GO" id="GO:0061630">
    <property type="term" value="F:ubiquitin protein ligase activity"/>
    <property type="evidence" value="ECO:0007669"/>
    <property type="project" value="TreeGrafter"/>
</dbReference>
<evidence type="ECO:0000313" key="15">
    <source>
        <dbReference type="Proteomes" id="UP000549394"/>
    </source>
</evidence>
<name>A0A7I8VGZ3_9ANNE</name>
<evidence type="ECO:0000256" key="9">
    <source>
        <dbReference type="PROSITE-ProRule" id="PRU00087"/>
    </source>
</evidence>
<evidence type="ECO:0000259" key="12">
    <source>
        <dbReference type="PROSITE" id="PS50089"/>
    </source>
</evidence>
<dbReference type="PROSITE" id="PS50119">
    <property type="entry name" value="ZF_BBOX"/>
    <property type="match status" value="1"/>
</dbReference>
<dbReference type="InterPro" id="IPR001298">
    <property type="entry name" value="Filamin/ABP280_rpt"/>
</dbReference>
<dbReference type="InterPro" id="IPR050952">
    <property type="entry name" value="TRIM-NHL_E3_ligases"/>
</dbReference>
<evidence type="ECO:0000313" key="14">
    <source>
        <dbReference type="EMBL" id="CAD5114935.1"/>
    </source>
</evidence>
<comment type="similarity">
    <text evidence="1">Belongs to the TRIM/RBCC family.</text>
</comment>
<dbReference type="InterPro" id="IPR013083">
    <property type="entry name" value="Znf_RING/FYVE/PHD"/>
</dbReference>
<dbReference type="Pfam" id="PF00097">
    <property type="entry name" value="zf-C3HC4"/>
    <property type="match status" value="1"/>
</dbReference>
<evidence type="ECO:0000256" key="8">
    <source>
        <dbReference type="PROSITE-ProRule" id="PRU00024"/>
    </source>
</evidence>
<dbReference type="Gene3D" id="2.60.40.10">
    <property type="entry name" value="Immunoglobulins"/>
    <property type="match status" value="1"/>
</dbReference>
<evidence type="ECO:0000256" key="10">
    <source>
        <dbReference type="PROSITE-ProRule" id="PRU00504"/>
    </source>
</evidence>
<feature type="repeat" description="Filamin" evidence="9">
    <location>
        <begin position="343"/>
        <end position="445"/>
    </location>
</feature>
<feature type="repeat" description="NHL" evidence="10">
    <location>
        <begin position="682"/>
        <end position="722"/>
    </location>
</feature>
<dbReference type="SMART" id="SM00557">
    <property type="entry name" value="IG_FLMN"/>
    <property type="match status" value="1"/>
</dbReference>
<dbReference type="SUPFAM" id="SSF101898">
    <property type="entry name" value="NHL repeat"/>
    <property type="match status" value="1"/>
</dbReference>
<dbReference type="InterPro" id="IPR017868">
    <property type="entry name" value="Filamin/ABP280_repeat-like"/>
</dbReference>
<dbReference type="Proteomes" id="UP000549394">
    <property type="component" value="Unassembled WGS sequence"/>
</dbReference>
<dbReference type="InterPro" id="IPR013783">
    <property type="entry name" value="Ig-like_fold"/>
</dbReference>
<feature type="repeat" description="NHL" evidence="10">
    <location>
        <begin position="723"/>
        <end position="766"/>
    </location>
</feature>
<dbReference type="GO" id="GO:0000209">
    <property type="term" value="P:protein polyubiquitination"/>
    <property type="evidence" value="ECO:0007669"/>
    <property type="project" value="TreeGrafter"/>
</dbReference>
<feature type="domain" description="RING-type" evidence="12">
    <location>
        <begin position="65"/>
        <end position="106"/>
    </location>
</feature>
<evidence type="ECO:0000259" key="13">
    <source>
        <dbReference type="PROSITE" id="PS50119"/>
    </source>
</evidence>
<dbReference type="InterPro" id="IPR057750">
    <property type="entry name" value="TRIM2/3_C"/>
</dbReference>
<dbReference type="Gene3D" id="2.120.10.30">
    <property type="entry name" value="TolB, C-terminal domain"/>
    <property type="match status" value="2"/>
</dbReference>
<feature type="region of interest" description="Disordered" evidence="11">
    <location>
        <begin position="453"/>
        <end position="483"/>
    </location>
</feature>
<dbReference type="SUPFAM" id="SSF57850">
    <property type="entry name" value="RING/U-box"/>
    <property type="match status" value="1"/>
</dbReference>
<dbReference type="Gene3D" id="3.30.40.10">
    <property type="entry name" value="Zinc/RING finger domain, C3HC4 (zinc finger)"/>
    <property type="match status" value="1"/>
</dbReference>
<dbReference type="FunFam" id="2.120.10.30:FF:000004">
    <property type="entry name" value="Tripartite motif containing 2"/>
    <property type="match status" value="1"/>
</dbReference>
<dbReference type="PROSITE" id="PS00518">
    <property type="entry name" value="ZF_RING_1"/>
    <property type="match status" value="1"/>
</dbReference>
<evidence type="ECO:0000256" key="1">
    <source>
        <dbReference type="ARBA" id="ARBA00008518"/>
    </source>
</evidence>
<keyword evidence="3" id="KW-0808">Transferase</keyword>
<dbReference type="PROSITE" id="PS50089">
    <property type="entry name" value="ZF_RING_2"/>
    <property type="match status" value="1"/>
</dbReference>
<proteinExistence type="inferred from homology"/>
<dbReference type="PROSITE" id="PS51125">
    <property type="entry name" value="NHL"/>
    <property type="match status" value="5"/>
</dbReference>
<evidence type="ECO:0000256" key="2">
    <source>
        <dbReference type="ARBA" id="ARBA00022553"/>
    </source>
</evidence>
<dbReference type="SUPFAM" id="SSF81296">
    <property type="entry name" value="E set domains"/>
    <property type="match status" value="1"/>
</dbReference>
<evidence type="ECO:0000256" key="6">
    <source>
        <dbReference type="ARBA" id="ARBA00022771"/>
    </source>
</evidence>
<evidence type="ECO:0000256" key="5">
    <source>
        <dbReference type="ARBA" id="ARBA00022737"/>
    </source>
</evidence>
<evidence type="ECO:0000256" key="4">
    <source>
        <dbReference type="ARBA" id="ARBA00022723"/>
    </source>
</evidence>
<dbReference type="EMBL" id="CAJFCJ010000005">
    <property type="protein sequence ID" value="CAD5114935.1"/>
    <property type="molecule type" value="Genomic_DNA"/>
</dbReference>
<feature type="repeat" description="NHL" evidence="10">
    <location>
        <begin position="497"/>
        <end position="540"/>
    </location>
</feature>
<evidence type="ECO:0000256" key="11">
    <source>
        <dbReference type="SAM" id="MobiDB-lite"/>
    </source>
</evidence>
<keyword evidence="5" id="KW-0677">Repeat</keyword>
<dbReference type="InterPro" id="IPR000315">
    <property type="entry name" value="Znf_B-box"/>
</dbReference>
<dbReference type="Gene3D" id="3.30.160.60">
    <property type="entry name" value="Classic Zinc Finger"/>
    <property type="match status" value="1"/>
</dbReference>
<dbReference type="SMART" id="SM00184">
    <property type="entry name" value="RING"/>
    <property type="match status" value="1"/>
</dbReference>